<dbReference type="Proteomes" id="UP000192140">
    <property type="component" value="Unassembled WGS sequence"/>
</dbReference>
<dbReference type="Gene3D" id="3.30.1180.20">
    <property type="entry name" value="Dihydroxyacetone kinase, domain 2"/>
    <property type="match status" value="1"/>
</dbReference>
<keyword evidence="3 7" id="KW-0418">Kinase</keyword>
<dbReference type="Gene3D" id="1.25.40.340">
    <property type="match status" value="1"/>
</dbReference>
<dbReference type="SUPFAM" id="SSF101473">
    <property type="entry name" value="DhaL-like"/>
    <property type="match status" value="1"/>
</dbReference>
<dbReference type="SUPFAM" id="SSF82549">
    <property type="entry name" value="DAK1/DegV-like"/>
    <property type="match status" value="1"/>
</dbReference>
<dbReference type="InterPro" id="IPR036117">
    <property type="entry name" value="DhaL_dom_sf"/>
</dbReference>
<dbReference type="InterPro" id="IPR004006">
    <property type="entry name" value="DhaK_dom"/>
</dbReference>
<organism evidence="7 8">
    <name type="scientific">Agrobacterium deltaense NCPPB 1641</name>
    <dbReference type="NCBI Taxonomy" id="1183425"/>
    <lineage>
        <taxon>Bacteria</taxon>
        <taxon>Pseudomonadati</taxon>
        <taxon>Pseudomonadota</taxon>
        <taxon>Alphaproteobacteria</taxon>
        <taxon>Hyphomicrobiales</taxon>
        <taxon>Rhizobiaceae</taxon>
        <taxon>Rhizobium/Agrobacterium group</taxon>
        <taxon>Agrobacterium</taxon>
    </lineage>
</organism>
<evidence type="ECO:0000259" key="5">
    <source>
        <dbReference type="PROSITE" id="PS51480"/>
    </source>
</evidence>
<dbReference type="GO" id="GO:0005524">
    <property type="term" value="F:ATP binding"/>
    <property type="evidence" value="ECO:0007669"/>
    <property type="project" value="UniProtKB-KW"/>
</dbReference>
<keyword evidence="8" id="KW-1185">Reference proteome</keyword>
<protein>
    <submittedName>
        <fullName evidence="7">3,4-dihydroxy-2-butanone kinase</fullName>
        <ecNumber evidence="7">2.7.1.-</ecNumber>
    </submittedName>
</protein>
<evidence type="ECO:0000313" key="7">
    <source>
        <dbReference type="EMBL" id="CVI62346.1"/>
    </source>
</evidence>
<sequence>MKKLINDPATVVRDMLEGVVALSPATVLLADENVVIRSGLLAPEKRRVAVLSGGGSGHEPAHAGYVGAGMLTVAVAGDVFTSPSTDAVLAGIRAAAGPAGALVIVKNYTGDRLNFGLAAELARAEGIPVEIVVVADDVALKDTVPDDRRRGIAGTVLVHKLAGAAAEQGLPLQEVARIAREAAGKLSSMGISLGSCTLPAVGRPGFVLGDAEIEVGLGIHGEQGVRRMSIASADELVKLVLETIEADGRLKSGDRVALLVNGLGSTPPMELAVVARSAVTRLEAKGVVVERAWAGTFLSALDMPGFSLSVMHVDDAMLNLMDAPTDAGAWPRGGAVNRNRVLPSAGVEKSVTAEIRITAAGERLRSAAERVARALIVAEPKLTQLDSVTGDGDLGTSMVRGAEAILALPGESFADVSGGLMAMANAMRKAIGGSSGPFYATGLMRASRHLAGIEKPTAQKMAEAFVAAVLAVSELGGAKPGDRTMIDALHPAAETFRDKLAAGASADVAWRSASAAGIAGAEATASMKPRLGRASYLGERAIGHPDAGAVAVSIWLEAIGND</sequence>
<dbReference type="EMBL" id="FCNP01000043">
    <property type="protein sequence ID" value="CVI62346.1"/>
    <property type="molecule type" value="Genomic_DNA"/>
</dbReference>
<comment type="caution">
    <text evidence="7">The sequence shown here is derived from an EMBL/GenBank/DDBJ whole genome shotgun (WGS) entry which is preliminary data.</text>
</comment>
<dbReference type="Pfam" id="PF02733">
    <property type="entry name" value="Dak1"/>
    <property type="match status" value="1"/>
</dbReference>
<dbReference type="FunFam" id="3.40.50.10440:FF:000001">
    <property type="entry name" value="Dihydroxyacetone kinase, DhaK subunit"/>
    <property type="match status" value="1"/>
</dbReference>
<evidence type="ECO:0000256" key="1">
    <source>
        <dbReference type="ARBA" id="ARBA00022679"/>
    </source>
</evidence>
<keyword evidence="1 7" id="KW-0808">Transferase</keyword>
<dbReference type="InterPro" id="IPR050861">
    <property type="entry name" value="Dihydroxyacetone_Kinase"/>
</dbReference>
<accession>A0A1S7U621</accession>
<dbReference type="EC" id="2.7.1.-" evidence="7"/>
<dbReference type="PROSITE" id="PS51481">
    <property type="entry name" value="DHAK"/>
    <property type="match status" value="1"/>
</dbReference>
<evidence type="ECO:0000256" key="2">
    <source>
        <dbReference type="ARBA" id="ARBA00022741"/>
    </source>
</evidence>
<dbReference type="GO" id="GO:0019563">
    <property type="term" value="P:glycerol catabolic process"/>
    <property type="evidence" value="ECO:0007669"/>
    <property type="project" value="TreeGrafter"/>
</dbReference>
<dbReference type="PANTHER" id="PTHR28629">
    <property type="entry name" value="TRIOKINASE/FMN CYCLASE"/>
    <property type="match status" value="1"/>
</dbReference>
<dbReference type="PROSITE" id="PS51480">
    <property type="entry name" value="DHAL"/>
    <property type="match status" value="1"/>
</dbReference>
<dbReference type="FunFam" id="1.25.40.340:FF:000002">
    <property type="entry name" value="Dihydroxyacetone kinase, L subunit"/>
    <property type="match status" value="1"/>
</dbReference>
<keyword evidence="2" id="KW-0547">Nucleotide-binding</keyword>
<reference evidence="7" key="1">
    <citation type="submission" date="2016-01" db="EMBL/GenBank/DDBJ databases">
        <authorList>
            <person name="Regsiter A."/>
            <person name="william w."/>
        </authorList>
    </citation>
    <scope>NUCLEOTIDE SEQUENCE</scope>
    <source>
        <strain evidence="7">NCPPB 1641</strain>
    </source>
</reference>
<dbReference type="InterPro" id="IPR004007">
    <property type="entry name" value="DhaL_dom"/>
</dbReference>
<dbReference type="NCBIfam" id="NF011049">
    <property type="entry name" value="PRK14479.1"/>
    <property type="match status" value="1"/>
</dbReference>
<feature type="domain" description="DhaK" evidence="6">
    <location>
        <begin position="7"/>
        <end position="330"/>
    </location>
</feature>
<name>A0A1S7U621_9HYPH</name>
<evidence type="ECO:0000259" key="6">
    <source>
        <dbReference type="PROSITE" id="PS51481"/>
    </source>
</evidence>
<gene>
    <name evidence="7" type="primary">DHBK</name>
    <name evidence="7" type="ORF">AGR7A_Lc50145</name>
</gene>
<evidence type="ECO:0000256" key="3">
    <source>
        <dbReference type="ARBA" id="ARBA00022777"/>
    </source>
</evidence>
<dbReference type="Pfam" id="PF02734">
    <property type="entry name" value="Dak2"/>
    <property type="match status" value="1"/>
</dbReference>
<dbReference type="AlphaFoldDB" id="A0A1S7U621"/>
<feature type="domain" description="DhaL" evidence="5">
    <location>
        <begin position="362"/>
        <end position="561"/>
    </location>
</feature>
<evidence type="ECO:0000313" key="8">
    <source>
        <dbReference type="Proteomes" id="UP000192140"/>
    </source>
</evidence>
<dbReference type="SMART" id="SM01120">
    <property type="entry name" value="Dak2"/>
    <property type="match status" value="1"/>
</dbReference>
<dbReference type="Gene3D" id="3.40.50.10440">
    <property type="entry name" value="Dihydroxyacetone kinase, domain 1"/>
    <property type="match status" value="1"/>
</dbReference>
<dbReference type="PANTHER" id="PTHR28629:SF4">
    <property type="entry name" value="TRIOKINASE_FMN CYCLASE"/>
    <property type="match status" value="1"/>
</dbReference>
<dbReference type="FunFam" id="3.30.1180.20:FF:000001">
    <property type="entry name" value="Dihydroxyacetone kinase 1"/>
    <property type="match status" value="1"/>
</dbReference>
<keyword evidence="4" id="KW-0067">ATP-binding</keyword>
<dbReference type="RefSeq" id="WP_080853763.1">
    <property type="nucleotide sequence ID" value="NZ_LT009776.1"/>
</dbReference>
<evidence type="ECO:0000256" key="4">
    <source>
        <dbReference type="ARBA" id="ARBA00022840"/>
    </source>
</evidence>
<dbReference type="GO" id="GO:0004371">
    <property type="term" value="F:glycerone kinase activity"/>
    <property type="evidence" value="ECO:0007669"/>
    <property type="project" value="InterPro"/>
</dbReference>
<dbReference type="GO" id="GO:0005829">
    <property type="term" value="C:cytosol"/>
    <property type="evidence" value="ECO:0007669"/>
    <property type="project" value="TreeGrafter"/>
</dbReference>
<proteinExistence type="predicted"/>